<organism evidence="2 3">
    <name type="scientific">Halorussus caseinilyticus</name>
    <dbReference type="NCBI Taxonomy" id="3034025"/>
    <lineage>
        <taxon>Archaea</taxon>
        <taxon>Methanobacteriati</taxon>
        <taxon>Methanobacteriota</taxon>
        <taxon>Stenosarchaea group</taxon>
        <taxon>Halobacteria</taxon>
        <taxon>Halobacteriales</taxon>
        <taxon>Haladaptataceae</taxon>
        <taxon>Halorussus</taxon>
    </lineage>
</organism>
<dbReference type="GeneID" id="79303490"/>
<dbReference type="RefSeq" id="WP_276278942.1">
    <property type="nucleotide sequence ID" value="NZ_CP119809.1"/>
</dbReference>
<name>A0ABD5WLA5_9EURY</name>
<dbReference type="Proteomes" id="UP001596407">
    <property type="component" value="Unassembled WGS sequence"/>
</dbReference>
<dbReference type="InterPro" id="IPR006311">
    <property type="entry name" value="TAT_signal"/>
</dbReference>
<dbReference type="Pfam" id="PF00386">
    <property type="entry name" value="C1q"/>
    <property type="match status" value="1"/>
</dbReference>
<dbReference type="PROSITE" id="PS51318">
    <property type="entry name" value="TAT"/>
    <property type="match status" value="1"/>
</dbReference>
<gene>
    <name evidence="2" type="ORF">ACFQJ6_07230</name>
</gene>
<dbReference type="Gene3D" id="2.60.120.40">
    <property type="match status" value="1"/>
</dbReference>
<dbReference type="EMBL" id="JBHSZH010000005">
    <property type="protein sequence ID" value="MFC7079944.1"/>
    <property type="molecule type" value="Genomic_DNA"/>
</dbReference>
<comment type="caution">
    <text evidence="2">The sequence shown here is derived from an EMBL/GenBank/DDBJ whole genome shotgun (WGS) entry which is preliminary data.</text>
</comment>
<dbReference type="SUPFAM" id="SSF49842">
    <property type="entry name" value="TNF-like"/>
    <property type="match status" value="1"/>
</dbReference>
<feature type="domain" description="C1q" evidence="1">
    <location>
        <begin position="112"/>
        <end position="208"/>
    </location>
</feature>
<protein>
    <recommendedName>
        <fullName evidence="1">C1q domain-containing protein</fullName>
    </recommendedName>
</protein>
<sequence>MVKGNHDNSDVTKLSRRSLMALGAALAGSAGVTAFSGTASAHNLMEFRDAYVGDDAEKSGLGSRGWLFFAEDTGKIYKHNGSEWIETGIGSSASETTHSTTSVYLSSDQSIAKSTHEIVQFDTVEWDELNAFDTTANEFVAPTAGTYKIKTSVTYNSLGGDHVVTIIEINGEDYEARWSTTPKGDWESVPVSTIARLSKGDSVTITAWNQDNDDTLVGERLRTNLQIEQIN</sequence>
<keyword evidence="3" id="KW-1185">Reference proteome</keyword>
<dbReference type="AlphaFoldDB" id="A0ABD5WLA5"/>
<evidence type="ECO:0000313" key="3">
    <source>
        <dbReference type="Proteomes" id="UP001596407"/>
    </source>
</evidence>
<evidence type="ECO:0000259" key="1">
    <source>
        <dbReference type="Pfam" id="PF00386"/>
    </source>
</evidence>
<accession>A0ABD5WLA5</accession>
<dbReference type="InterPro" id="IPR001073">
    <property type="entry name" value="C1q_dom"/>
</dbReference>
<evidence type="ECO:0000313" key="2">
    <source>
        <dbReference type="EMBL" id="MFC7079944.1"/>
    </source>
</evidence>
<dbReference type="InterPro" id="IPR008983">
    <property type="entry name" value="Tumour_necrosis_fac-like_dom"/>
</dbReference>
<proteinExistence type="predicted"/>
<reference evidence="2 3" key="1">
    <citation type="journal article" date="2019" name="Int. J. Syst. Evol. Microbiol.">
        <title>The Global Catalogue of Microorganisms (GCM) 10K type strain sequencing project: providing services to taxonomists for standard genome sequencing and annotation.</title>
        <authorList>
            <consortium name="The Broad Institute Genomics Platform"/>
            <consortium name="The Broad Institute Genome Sequencing Center for Infectious Disease"/>
            <person name="Wu L."/>
            <person name="Ma J."/>
        </authorList>
    </citation>
    <scope>NUCLEOTIDE SEQUENCE [LARGE SCALE GENOMIC DNA]</scope>
    <source>
        <strain evidence="2 3">DT72</strain>
    </source>
</reference>